<dbReference type="PANTHER" id="PTHR43065">
    <property type="entry name" value="SENSOR HISTIDINE KINASE"/>
    <property type="match status" value="1"/>
</dbReference>
<evidence type="ECO:0000256" key="4">
    <source>
        <dbReference type="ARBA" id="ARBA00022475"/>
    </source>
</evidence>
<protein>
    <recommendedName>
        <fullName evidence="3">histidine kinase</fullName>
        <ecNumber evidence="3">2.7.13.3</ecNumber>
    </recommendedName>
</protein>
<keyword evidence="8" id="KW-0547">Nucleotide-binding</keyword>
<evidence type="ECO:0000256" key="10">
    <source>
        <dbReference type="ARBA" id="ARBA00022840"/>
    </source>
</evidence>
<dbReference type="SUPFAM" id="SSF158472">
    <property type="entry name" value="HAMP domain-like"/>
    <property type="match status" value="1"/>
</dbReference>
<evidence type="ECO:0000256" key="2">
    <source>
        <dbReference type="ARBA" id="ARBA00004651"/>
    </source>
</evidence>
<keyword evidence="10" id="KW-0067">ATP-binding</keyword>
<organism evidence="17">
    <name type="scientific">hydrothermal vent metagenome</name>
    <dbReference type="NCBI Taxonomy" id="652676"/>
    <lineage>
        <taxon>unclassified sequences</taxon>
        <taxon>metagenomes</taxon>
        <taxon>ecological metagenomes</taxon>
    </lineage>
</organism>
<dbReference type="GO" id="GO:0005524">
    <property type="term" value="F:ATP binding"/>
    <property type="evidence" value="ECO:0007669"/>
    <property type="project" value="UniProtKB-KW"/>
</dbReference>
<dbReference type="AlphaFoldDB" id="A0A3B1D9Y8"/>
<reference evidence="17" key="1">
    <citation type="submission" date="2018-06" db="EMBL/GenBank/DDBJ databases">
        <authorList>
            <person name="Zhirakovskaya E."/>
        </authorList>
    </citation>
    <scope>NUCLEOTIDE SEQUENCE</scope>
</reference>
<evidence type="ECO:0000313" key="17">
    <source>
        <dbReference type="EMBL" id="VAX25477.1"/>
    </source>
</evidence>
<feature type="coiled-coil region" evidence="13">
    <location>
        <begin position="390"/>
        <end position="417"/>
    </location>
</feature>
<keyword evidence="14" id="KW-0472">Membrane</keyword>
<evidence type="ECO:0000256" key="5">
    <source>
        <dbReference type="ARBA" id="ARBA00022553"/>
    </source>
</evidence>
<dbReference type="InterPro" id="IPR005467">
    <property type="entry name" value="His_kinase_dom"/>
</dbReference>
<evidence type="ECO:0000256" key="13">
    <source>
        <dbReference type="SAM" id="Coils"/>
    </source>
</evidence>
<dbReference type="Gene3D" id="3.30.565.10">
    <property type="entry name" value="Histidine kinase-like ATPase, C-terminal domain"/>
    <property type="match status" value="1"/>
</dbReference>
<dbReference type="PANTHER" id="PTHR43065:SF46">
    <property type="entry name" value="C4-DICARBOXYLATE TRANSPORT SENSOR PROTEIN DCTB"/>
    <property type="match status" value="1"/>
</dbReference>
<dbReference type="InterPro" id="IPR029151">
    <property type="entry name" value="Sensor-like_sf"/>
</dbReference>
<dbReference type="SUPFAM" id="SSF47384">
    <property type="entry name" value="Homodimeric domain of signal transducing histidine kinase"/>
    <property type="match status" value="1"/>
</dbReference>
<dbReference type="SMART" id="SM00387">
    <property type="entry name" value="HATPase_c"/>
    <property type="match status" value="1"/>
</dbReference>
<feature type="domain" description="Histidine kinase" evidence="15">
    <location>
        <begin position="426"/>
        <end position="638"/>
    </location>
</feature>
<dbReference type="Pfam" id="PF00512">
    <property type="entry name" value="HisKA"/>
    <property type="match status" value="1"/>
</dbReference>
<evidence type="ECO:0000256" key="8">
    <source>
        <dbReference type="ARBA" id="ARBA00022741"/>
    </source>
</evidence>
<accession>A0A3B1D9Y8</accession>
<comment type="catalytic activity">
    <reaction evidence="1">
        <text>ATP + protein L-histidine = ADP + protein N-phospho-L-histidine.</text>
        <dbReference type="EC" id="2.7.13.3"/>
    </reaction>
</comment>
<keyword evidence="9" id="KW-0418">Kinase</keyword>
<evidence type="ECO:0000256" key="6">
    <source>
        <dbReference type="ARBA" id="ARBA00022679"/>
    </source>
</evidence>
<keyword evidence="4" id="KW-1003">Cell membrane</keyword>
<dbReference type="GO" id="GO:0000155">
    <property type="term" value="F:phosphorelay sensor kinase activity"/>
    <property type="evidence" value="ECO:0007669"/>
    <property type="project" value="InterPro"/>
</dbReference>
<dbReference type="InterPro" id="IPR003661">
    <property type="entry name" value="HisK_dim/P_dom"/>
</dbReference>
<comment type="subcellular location">
    <subcellularLocation>
        <location evidence="2">Cell membrane</location>
        <topology evidence="2">Multi-pass membrane protein</topology>
    </subcellularLocation>
</comment>
<keyword evidence="12" id="KW-0902">Two-component regulatory system</keyword>
<keyword evidence="6" id="KW-0808">Transferase</keyword>
<dbReference type="Pfam" id="PF02518">
    <property type="entry name" value="HATPase_c"/>
    <property type="match status" value="1"/>
</dbReference>
<dbReference type="CDD" id="cd00082">
    <property type="entry name" value="HisKA"/>
    <property type="match status" value="1"/>
</dbReference>
<name>A0A3B1D9Y8_9ZZZZ</name>
<dbReference type="SUPFAM" id="SSF103190">
    <property type="entry name" value="Sensory domain-like"/>
    <property type="match status" value="1"/>
</dbReference>
<dbReference type="SMART" id="SM00388">
    <property type="entry name" value="HisKA"/>
    <property type="match status" value="1"/>
</dbReference>
<evidence type="ECO:0000259" key="16">
    <source>
        <dbReference type="PROSITE" id="PS50885"/>
    </source>
</evidence>
<dbReference type="Gene3D" id="1.10.287.130">
    <property type="match status" value="1"/>
</dbReference>
<dbReference type="Pfam" id="PF00672">
    <property type="entry name" value="HAMP"/>
    <property type="match status" value="1"/>
</dbReference>
<dbReference type="InterPro" id="IPR003594">
    <property type="entry name" value="HATPase_dom"/>
</dbReference>
<dbReference type="InterPro" id="IPR036890">
    <property type="entry name" value="HATPase_C_sf"/>
</dbReference>
<dbReference type="SUPFAM" id="SSF55874">
    <property type="entry name" value="ATPase domain of HSP90 chaperone/DNA topoisomerase II/histidine kinase"/>
    <property type="match status" value="1"/>
</dbReference>
<dbReference type="Gene3D" id="3.30.450.20">
    <property type="entry name" value="PAS domain"/>
    <property type="match status" value="1"/>
</dbReference>
<feature type="domain" description="HAMP" evidence="16">
    <location>
        <begin position="339"/>
        <end position="391"/>
    </location>
</feature>
<keyword evidence="13" id="KW-0175">Coiled coil</keyword>
<evidence type="ECO:0000256" key="11">
    <source>
        <dbReference type="ARBA" id="ARBA00022989"/>
    </source>
</evidence>
<keyword evidence="5" id="KW-0597">Phosphoprotein</keyword>
<keyword evidence="7 14" id="KW-0812">Transmembrane</keyword>
<evidence type="ECO:0000256" key="3">
    <source>
        <dbReference type="ARBA" id="ARBA00012438"/>
    </source>
</evidence>
<dbReference type="CDD" id="cd06225">
    <property type="entry name" value="HAMP"/>
    <property type="match status" value="1"/>
</dbReference>
<dbReference type="PROSITE" id="PS50109">
    <property type="entry name" value="HIS_KIN"/>
    <property type="match status" value="1"/>
</dbReference>
<proteinExistence type="predicted"/>
<evidence type="ECO:0000256" key="9">
    <source>
        <dbReference type="ARBA" id="ARBA00022777"/>
    </source>
</evidence>
<dbReference type="GO" id="GO:0005886">
    <property type="term" value="C:plasma membrane"/>
    <property type="evidence" value="ECO:0007669"/>
    <property type="project" value="UniProtKB-SubCell"/>
</dbReference>
<keyword evidence="11 14" id="KW-1133">Transmembrane helix</keyword>
<dbReference type="SMART" id="SM00304">
    <property type="entry name" value="HAMP"/>
    <property type="match status" value="1"/>
</dbReference>
<evidence type="ECO:0000259" key="15">
    <source>
        <dbReference type="PROSITE" id="PS50109"/>
    </source>
</evidence>
<dbReference type="InterPro" id="IPR003660">
    <property type="entry name" value="HAMP_dom"/>
</dbReference>
<sequence>MFNRIWKKLAFALLVVTFVPIYFFGYQDLQNEESKLANEALREIFLNVVTRAKEIERAFINTTVDINLLRSSIALEFLLDMPPKDSVGVEYWRKIVEEEFVRFLSLKHGYSRIGLIDDYGDEVVVVFRSGKQILPVKKSQKRNRLTSPYYVGAARQDKYGIAAIPLRNSLHYNQDIRRISLVRNATKVFNSKGKPRGVIYIDLNGSEIFQGLAWTSLERKRQAALVTNKGNYIFNPFAESDSSLPPKHLPGSILEEYSELVLEQILSGSPGMMSDDPDYLFAYNPVFLQAGDRSEFYVVLDRYSRAEFAPKLSGIKKKYAIGALGALLLAITVSIIVSRTLTRHINKLRQGVERFGEHEFSHRIQINSKDEIESLARAYNQMAGSLQEYSESLEKKVEERSKRVEQVERQLIQAEKLAAIGFLGAGVAHEINNPVSIIITRLELVQKAVIKGDMTNVIKDVEVLKNHAARIGRITGDLLTFSRQSSSDLSAVDLNEIVRRVIGLIEHPIRKKGISLTIDLEPHAPKIKANSTGMEQVIYNITHNAYQATGPGGEITLVTRLNGAGDMDLVIRDTGEGISEESLNRVFEPFYSTKEVGQGTGLGLSISYGLVKDFGGSIEVQSEPGVGTSFTVTLACAGAGRVNDNRRVAKTNA</sequence>
<dbReference type="EMBL" id="UOGE01000106">
    <property type="protein sequence ID" value="VAX25477.1"/>
    <property type="molecule type" value="Genomic_DNA"/>
</dbReference>
<dbReference type="EC" id="2.7.13.3" evidence="3"/>
<evidence type="ECO:0000256" key="1">
    <source>
        <dbReference type="ARBA" id="ARBA00000085"/>
    </source>
</evidence>
<evidence type="ECO:0000256" key="12">
    <source>
        <dbReference type="ARBA" id="ARBA00023012"/>
    </source>
</evidence>
<dbReference type="InterPro" id="IPR036097">
    <property type="entry name" value="HisK_dim/P_sf"/>
</dbReference>
<dbReference type="PRINTS" id="PR00344">
    <property type="entry name" value="BCTRLSENSOR"/>
</dbReference>
<evidence type="ECO:0000256" key="14">
    <source>
        <dbReference type="SAM" id="Phobius"/>
    </source>
</evidence>
<evidence type="ECO:0000256" key="7">
    <source>
        <dbReference type="ARBA" id="ARBA00022692"/>
    </source>
</evidence>
<dbReference type="InterPro" id="IPR004358">
    <property type="entry name" value="Sig_transdc_His_kin-like_C"/>
</dbReference>
<dbReference type="PROSITE" id="PS50885">
    <property type="entry name" value="HAMP"/>
    <property type="match status" value="1"/>
</dbReference>
<feature type="transmembrane region" description="Helical" evidence="14">
    <location>
        <begin position="319"/>
        <end position="341"/>
    </location>
</feature>
<dbReference type="Gene3D" id="6.10.340.10">
    <property type="match status" value="1"/>
</dbReference>
<gene>
    <name evidence="17" type="ORF">MNBD_NITROSPINAE02-1169</name>
</gene>